<keyword evidence="2" id="KW-1185">Reference proteome</keyword>
<dbReference type="InterPro" id="IPR012337">
    <property type="entry name" value="RNaseH-like_sf"/>
</dbReference>
<accession>A0A6A7C403</accession>
<organism evidence="1 2">
    <name type="scientific">Piedraia hortae CBS 480.64</name>
    <dbReference type="NCBI Taxonomy" id="1314780"/>
    <lineage>
        <taxon>Eukaryota</taxon>
        <taxon>Fungi</taxon>
        <taxon>Dikarya</taxon>
        <taxon>Ascomycota</taxon>
        <taxon>Pezizomycotina</taxon>
        <taxon>Dothideomycetes</taxon>
        <taxon>Dothideomycetidae</taxon>
        <taxon>Capnodiales</taxon>
        <taxon>Piedraiaceae</taxon>
        <taxon>Piedraia</taxon>
    </lineage>
</organism>
<dbReference type="OrthoDB" id="5598835at2759"/>
<dbReference type="SUPFAM" id="SSF53098">
    <property type="entry name" value="Ribonuclease H-like"/>
    <property type="match status" value="1"/>
</dbReference>
<protein>
    <recommendedName>
        <fullName evidence="3">DUF659 domain-containing protein</fullName>
    </recommendedName>
</protein>
<evidence type="ECO:0008006" key="3">
    <source>
        <dbReference type="Google" id="ProtNLM"/>
    </source>
</evidence>
<reference evidence="1" key="1">
    <citation type="journal article" date="2020" name="Stud. Mycol.">
        <title>101 Dothideomycetes genomes: a test case for predicting lifestyles and emergence of pathogens.</title>
        <authorList>
            <person name="Haridas S."/>
            <person name="Albert R."/>
            <person name="Binder M."/>
            <person name="Bloem J."/>
            <person name="Labutti K."/>
            <person name="Salamov A."/>
            <person name="Andreopoulos B."/>
            <person name="Baker S."/>
            <person name="Barry K."/>
            <person name="Bills G."/>
            <person name="Bluhm B."/>
            <person name="Cannon C."/>
            <person name="Castanera R."/>
            <person name="Culley D."/>
            <person name="Daum C."/>
            <person name="Ezra D."/>
            <person name="Gonzalez J."/>
            <person name="Henrissat B."/>
            <person name="Kuo A."/>
            <person name="Liang C."/>
            <person name="Lipzen A."/>
            <person name="Lutzoni F."/>
            <person name="Magnuson J."/>
            <person name="Mondo S."/>
            <person name="Nolan M."/>
            <person name="Ohm R."/>
            <person name="Pangilinan J."/>
            <person name="Park H.-J."/>
            <person name="Ramirez L."/>
            <person name="Alfaro M."/>
            <person name="Sun H."/>
            <person name="Tritt A."/>
            <person name="Yoshinaga Y."/>
            <person name="Zwiers L.-H."/>
            <person name="Turgeon B."/>
            <person name="Goodwin S."/>
            <person name="Spatafora J."/>
            <person name="Crous P."/>
            <person name="Grigoriev I."/>
        </authorList>
    </citation>
    <scope>NUCLEOTIDE SEQUENCE</scope>
    <source>
        <strain evidence="1">CBS 480.64</strain>
    </source>
</reference>
<dbReference type="EMBL" id="MU005970">
    <property type="protein sequence ID" value="KAF2861695.1"/>
    <property type="molecule type" value="Genomic_DNA"/>
</dbReference>
<sequence>MIAFCKFEDKTSYDAISHRDTFNEILVEYNRSMSDIFLIVRDNCSTNREFARGSHIPFRGCASHCFNIAVEVYLASFDEELNQIHQWMKYLDTSKQSTKLNRYTDLAPK</sequence>
<evidence type="ECO:0000313" key="2">
    <source>
        <dbReference type="Proteomes" id="UP000799421"/>
    </source>
</evidence>
<dbReference type="AlphaFoldDB" id="A0A6A7C403"/>
<dbReference type="PANTHER" id="PTHR40866:SF1">
    <property type="entry name" value="BED-TYPE DOMAIN-CONTAINING PROTEIN"/>
    <property type="match status" value="1"/>
</dbReference>
<dbReference type="PANTHER" id="PTHR40866">
    <property type="entry name" value="BED-TYPE DOMAIN-CONTAINING PROTEIN"/>
    <property type="match status" value="1"/>
</dbReference>
<evidence type="ECO:0000313" key="1">
    <source>
        <dbReference type="EMBL" id="KAF2861695.1"/>
    </source>
</evidence>
<dbReference type="Proteomes" id="UP000799421">
    <property type="component" value="Unassembled WGS sequence"/>
</dbReference>
<proteinExistence type="predicted"/>
<gene>
    <name evidence="1" type="ORF">K470DRAFT_27623</name>
</gene>
<name>A0A6A7C403_9PEZI</name>